<dbReference type="EMBL" id="BPVZ01000016">
    <property type="protein sequence ID" value="GKV01175.1"/>
    <property type="molecule type" value="Genomic_DNA"/>
</dbReference>
<evidence type="ECO:0000313" key="1">
    <source>
        <dbReference type="EMBL" id="GKV01175.1"/>
    </source>
</evidence>
<evidence type="ECO:0000313" key="2">
    <source>
        <dbReference type="Proteomes" id="UP001054252"/>
    </source>
</evidence>
<accession>A0AAV5IRJ5</accession>
<dbReference type="AlphaFoldDB" id="A0AAV5IRJ5"/>
<comment type="caution">
    <text evidence="1">The sequence shown here is derived from an EMBL/GenBank/DDBJ whole genome shotgun (WGS) entry which is preliminary data.</text>
</comment>
<keyword evidence="2" id="KW-1185">Reference proteome</keyword>
<dbReference type="Proteomes" id="UP001054252">
    <property type="component" value="Unassembled WGS sequence"/>
</dbReference>
<reference evidence="1 2" key="1">
    <citation type="journal article" date="2021" name="Commun. Biol.">
        <title>The genome of Shorea leprosula (Dipterocarpaceae) highlights the ecological relevance of drought in aseasonal tropical rainforests.</title>
        <authorList>
            <person name="Ng K.K.S."/>
            <person name="Kobayashi M.J."/>
            <person name="Fawcett J.A."/>
            <person name="Hatakeyama M."/>
            <person name="Paape T."/>
            <person name="Ng C.H."/>
            <person name="Ang C.C."/>
            <person name="Tnah L.H."/>
            <person name="Lee C.T."/>
            <person name="Nishiyama T."/>
            <person name="Sese J."/>
            <person name="O'Brien M.J."/>
            <person name="Copetti D."/>
            <person name="Mohd Noor M.I."/>
            <person name="Ong R.C."/>
            <person name="Putra M."/>
            <person name="Sireger I.Z."/>
            <person name="Indrioko S."/>
            <person name="Kosugi Y."/>
            <person name="Izuno A."/>
            <person name="Isagi Y."/>
            <person name="Lee S.L."/>
            <person name="Shimizu K.K."/>
        </authorList>
    </citation>
    <scope>NUCLEOTIDE SEQUENCE [LARGE SCALE GENOMIC DNA]</scope>
    <source>
        <strain evidence="1">214</strain>
    </source>
</reference>
<organism evidence="1 2">
    <name type="scientific">Rubroshorea leprosula</name>
    <dbReference type="NCBI Taxonomy" id="152421"/>
    <lineage>
        <taxon>Eukaryota</taxon>
        <taxon>Viridiplantae</taxon>
        <taxon>Streptophyta</taxon>
        <taxon>Embryophyta</taxon>
        <taxon>Tracheophyta</taxon>
        <taxon>Spermatophyta</taxon>
        <taxon>Magnoliopsida</taxon>
        <taxon>eudicotyledons</taxon>
        <taxon>Gunneridae</taxon>
        <taxon>Pentapetalae</taxon>
        <taxon>rosids</taxon>
        <taxon>malvids</taxon>
        <taxon>Malvales</taxon>
        <taxon>Dipterocarpaceae</taxon>
        <taxon>Rubroshorea</taxon>
    </lineage>
</organism>
<sequence length="130" mass="14554">MYRIGNVVVKVLKLVYGRCFFDPTTEDVVSVPAVEVPALVIDLSHFETTSQVPEGLSKKVVASKRVQAEWYRKLLEAWKDATPPPKTREEAARLVISRPWRGINIALGTLVKLSFKNKGQARPLQKAPVD</sequence>
<name>A0AAV5IRJ5_9ROSI</name>
<gene>
    <name evidence="1" type="ORF">SLEP1_g13752</name>
</gene>
<proteinExistence type="predicted"/>
<protein>
    <submittedName>
        <fullName evidence="1">Uncharacterized protein</fullName>
    </submittedName>
</protein>